<dbReference type="InterPro" id="IPR021823">
    <property type="entry name" value="DUF3408"/>
</dbReference>
<gene>
    <name evidence="2" type="ORF">C5O25_09900</name>
</gene>
<keyword evidence="3" id="KW-1185">Reference proteome</keyword>
<dbReference type="Proteomes" id="UP000244925">
    <property type="component" value="Unassembled WGS sequence"/>
</dbReference>
<evidence type="ECO:0000313" key="2">
    <source>
        <dbReference type="EMBL" id="PWB06579.1"/>
    </source>
</evidence>
<name>A0A2V1IQD5_9BACT</name>
<evidence type="ECO:0000256" key="1">
    <source>
        <dbReference type="SAM" id="MobiDB-lite"/>
    </source>
</evidence>
<comment type="caution">
    <text evidence="2">The sequence shown here is derived from an EMBL/GenBank/DDBJ whole genome shotgun (WGS) entry which is preliminary data.</text>
</comment>
<organism evidence="2 3">
    <name type="scientific">Paramuribaculum intestinale</name>
    <dbReference type="NCBI Taxonomy" id="2094151"/>
    <lineage>
        <taxon>Bacteria</taxon>
        <taxon>Pseudomonadati</taxon>
        <taxon>Bacteroidota</taxon>
        <taxon>Bacteroidia</taxon>
        <taxon>Bacteroidales</taxon>
        <taxon>Muribaculaceae</taxon>
        <taxon>Paramuribaculum</taxon>
    </lineage>
</organism>
<dbReference type="Pfam" id="PF11888">
    <property type="entry name" value="DUF3408"/>
    <property type="match status" value="1"/>
</dbReference>
<dbReference type="RefSeq" id="WP_107036584.1">
    <property type="nucleotide sequence ID" value="NZ_CP098825.1"/>
</dbReference>
<protein>
    <submittedName>
        <fullName evidence="2">DUF3408 domain-containing protein</fullName>
    </submittedName>
</protein>
<reference evidence="3" key="1">
    <citation type="submission" date="2018-02" db="EMBL/GenBank/DDBJ databases">
        <authorList>
            <person name="Clavel T."/>
            <person name="Strowig T."/>
        </authorList>
    </citation>
    <scope>NUCLEOTIDE SEQUENCE [LARGE SCALE GENOMIC DNA]</scope>
    <source>
        <strain evidence="3">DSM 100764</strain>
    </source>
</reference>
<dbReference type="GeneID" id="93423759"/>
<dbReference type="EMBL" id="PUBV01000022">
    <property type="protein sequence ID" value="PWB06579.1"/>
    <property type="molecule type" value="Genomic_DNA"/>
</dbReference>
<accession>A0A2V1IQD5</accession>
<evidence type="ECO:0000313" key="3">
    <source>
        <dbReference type="Proteomes" id="UP000244925"/>
    </source>
</evidence>
<sequence>MAKRYDNDFDAEGFVENFRAKEYPPTPSETGKSEDSDITKSQTVSEDKKLRNRNAKPSKDSPTETVIGFKEKYIDSLKYKSPNKRFPQVGIHPDFVKVIKRLEDANGTWGCSVSTYINNVLADHFKANEAIINDLLENFYRNE</sequence>
<dbReference type="AlphaFoldDB" id="A0A2V1IQD5"/>
<proteinExistence type="predicted"/>
<feature type="region of interest" description="Disordered" evidence="1">
    <location>
        <begin position="16"/>
        <end position="63"/>
    </location>
</feature>